<proteinExistence type="predicted"/>
<dbReference type="AlphaFoldDB" id="A0A4Y2LP19"/>
<name>A0A4Y2LP19_ARAVE</name>
<protein>
    <submittedName>
        <fullName evidence="1">Uncharacterized protein</fullName>
    </submittedName>
</protein>
<keyword evidence="2" id="KW-1185">Reference proteome</keyword>
<reference evidence="1 2" key="1">
    <citation type="journal article" date="2019" name="Sci. Rep.">
        <title>Orb-weaving spider Araneus ventricosus genome elucidates the spidroin gene catalogue.</title>
        <authorList>
            <person name="Kono N."/>
            <person name="Nakamura H."/>
            <person name="Ohtoshi R."/>
            <person name="Moran D.A.P."/>
            <person name="Shinohara A."/>
            <person name="Yoshida Y."/>
            <person name="Fujiwara M."/>
            <person name="Mori M."/>
            <person name="Tomita M."/>
            <person name="Arakawa K."/>
        </authorList>
    </citation>
    <scope>NUCLEOTIDE SEQUENCE [LARGE SCALE GENOMIC DNA]</scope>
</reference>
<accession>A0A4Y2LP19</accession>
<evidence type="ECO:0000313" key="2">
    <source>
        <dbReference type="Proteomes" id="UP000499080"/>
    </source>
</evidence>
<gene>
    <name evidence="1" type="ORF">AVEN_110319_1</name>
</gene>
<sequence length="117" mass="13593">MADVWRGLHDLAPAWREMYRNFVFTSSLNGKSIGTGVLWSERSKIEHFNFHHSTLFGRGRCRPVNAEIVWGVGKRGRRDLVSNLLCSPMGSERRQWTDLRGAKWSSKWTAWKWSGLE</sequence>
<dbReference type="Proteomes" id="UP000499080">
    <property type="component" value="Unassembled WGS sequence"/>
</dbReference>
<comment type="caution">
    <text evidence="1">The sequence shown here is derived from an EMBL/GenBank/DDBJ whole genome shotgun (WGS) entry which is preliminary data.</text>
</comment>
<dbReference type="EMBL" id="BGPR01119632">
    <property type="protein sequence ID" value="GBN16342.1"/>
    <property type="molecule type" value="Genomic_DNA"/>
</dbReference>
<organism evidence="1 2">
    <name type="scientific">Araneus ventricosus</name>
    <name type="common">Orbweaver spider</name>
    <name type="synonym">Epeira ventricosa</name>
    <dbReference type="NCBI Taxonomy" id="182803"/>
    <lineage>
        <taxon>Eukaryota</taxon>
        <taxon>Metazoa</taxon>
        <taxon>Ecdysozoa</taxon>
        <taxon>Arthropoda</taxon>
        <taxon>Chelicerata</taxon>
        <taxon>Arachnida</taxon>
        <taxon>Araneae</taxon>
        <taxon>Araneomorphae</taxon>
        <taxon>Entelegynae</taxon>
        <taxon>Araneoidea</taxon>
        <taxon>Araneidae</taxon>
        <taxon>Araneus</taxon>
    </lineage>
</organism>
<evidence type="ECO:0000313" key="1">
    <source>
        <dbReference type="EMBL" id="GBN16342.1"/>
    </source>
</evidence>